<feature type="domain" description="Protein kinase" evidence="26">
    <location>
        <begin position="488"/>
        <end position="782"/>
    </location>
</feature>
<feature type="domain" description="GS" evidence="27">
    <location>
        <begin position="458"/>
        <end position="487"/>
    </location>
</feature>
<evidence type="ECO:0000256" key="12">
    <source>
        <dbReference type="ARBA" id="ARBA00022777"/>
    </source>
</evidence>
<keyword evidence="9" id="KW-0479">Metal-binding</keyword>
<comment type="catalytic activity">
    <reaction evidence="23">
        <text>L-threonyl-[receptor-protein] + ATP = O-phospho-L-threonyl-[receptor-protein] + ADP + H(+)</text>
        <dbReference type="Rhea" id="RHEA:44880"/>
        <dbReference type="Rhea" id="RHEA-COMP:11024"/>
        <dbReference type="Rhea" id="RHEA-COMP:11025"/>
        <dbReference type="ChEBI" id="CHEBI:15378"/>
        <dbReference type="ChEBI" id="CHEBI:30013"/>
        <dbReference type="ChEBI" id="CHEBI:30616"/>
        <dbReference type="ChEBI" id="CHEBI:61977"/>
        <dbReference type="ChEBI" id="CHEBI:456216"/>
        <dbReference type="EC" id="2.7.11.30"/>
    </reaction>
</comment>
<reference evidence="28 29" key="1">
    <citation type="submission" date="2019-08" db="EMBL/GenBank/DDBJ databases">
        <title>A chromosome-level genome assembly, high-density linkage maps, and genome scans reveal the genomic architecture of hybrid incompatibilities underlying speciation via character displacement in darters (Percidae: Etheostominae).</title>
        <authorList>
            <person name="Moran R.L."/>
            <person name="Catchen J.M."/>
            <person name="Fuller R.C."/>
        </authorList>
    </citation>
    <scope>NUCLEOTIDE SEQUENCE [LARGE SCALE GENOMIC DNA]</scope>
    <source>
        <strain evidence="28">EspeVRDwgs_2016</strain>
        <tissue evidence="28">Muscle</tissue>
    </source>
</reference>
<evidence type="ECO:0000256" key="10">
    <source>
        <dbReference type="ARBA" id="ARBA00022729"/>
    </source>
</evidence>
<dbReference type="SMART" id="SM00220">
    <property type="entry name" value="S_TKc"/>
    <property type="match status" value="1"/>
</dbReference>
<keyword evidence="8 25" id="KW-0812">Transmembrane</keyword>
<dbReference type="PROSITE" id="PS00108">
    <property type="entry name" value="PROTEIN_KINASE_ST"/>
    <property type="match status" value="1"/>
</dbReference>
<evidence type="ECO:0000256" key="5">
    <source>
        <dbReference type="ARBA" id="ARBA00012401"/>
    </source>
</evidence>
<evidence type="ECO:0000256" key="8">
    <source>
        <dbReference type="ARBA" id="ARBA00022692"/>
    </source>
</evidence>
<evidence type="ECO:0000313" key="28">
    <source>
        <dbReference type="EMBL" id="KAA8588196.1"/>
    </source>
</evidence>
<dbReference type="Pfam" id="PF01064">
    <property type="entry name" value="Activin_recp"/>
    <property type="match status" value="3"/>
</dbReference>
<dbReference type="SMART" id="SM00467">
    <property type="entry name" value="GS"/>
    <property type="match status" value="1"/>
</dbReference>
<keyword evidence="18" id="KW-0325">Glycoprotein</keyword>
<keyword evidence="19" id="KW-0464">Manganese</keyword>
<dbReference type="InterPro" id="IPR000472">
    <property type="entry name" value="Activin_recp"/>
</dbReference>
<dbReference type="InterPro" id="IPR011009">
    <property type="entry name" value="Kinase-like_dom_sf"/>
</dbReference>
<keyword evidence="17" id="KW-0675">Receptor</keyword>
<evidence type="ECO:0000256" key="13">
    <source>
        <dbReference type="ARBA" id="ARBA00022840"/>
    </source>
</evidence>
<evidence type="ECO:0000256" key="2">
    <source>
        <dbReference type="ARBA" id="ARBA00001946"/>
    </source>
</evidence>
<dbReference type="AlphaFoldDB" id="A0A5J5D6A8"/>
<dbReference type="GO" id="GO:0070724">
    <property type="term" value="C:BMP receptor complex"/>
    <property type="evidence" value="ECO:0007669"/>
    <property type="project" value="TreeGrafter"/>
</dbReference>
<evidence type="ECO:0000256" key="4">
    <source>
        <dbReference type="ARBA" id="ARBA00009605"/>
    </source>
</evidence>
<dbReference type="Gene3D" id="3.30.200.20">
    <property type="entry name" value="Phosphorylase Kinase, domain 1"/>
    <property type="match status" value="1"/>
</dbReference>
<dbReference type="FunFam" id="1.10.510.10:FF:000018">
    <property type="entry name" value="Receptor protein serine/threonine kinase"/>
    <property type="match status" value="1"/>
</dbReference>
<dbReference type="Proteomes" id="UP000327493">
    <property type="component" value="Chromosome 11"/>
</dbReference>
<evidence type="ECO:0000256" key="17">
    <source>
        <dbReference type="ARBA" id="ARBA00023170"/>
    </source>
</evidence>
<evidence type="ECO:0000256" key="25">
    <source>
        <dbReference type="SAM" id="Phobius"/>
    </source>
</evidence>
<comment type="caution">
    <text evidence="28">The sequence shown here is derived from an EMBL/GenBank/DDBJ whole genome shotgun (WGS) entry which is preliminary data.</text>
</comment>
<dbReference type="GO" id="GO:0004675">
    <property type="term" value="F:transmembrane receptor protein serine/threonine kinase activity"/>
    <property type="evidence" value="ECO:0007669"/>
    <property type="project" value="UniProtKB-EC"/>
</dbReference>
<dbReference type="CDD" id="cd14142">
    <property type="entry name" value="STKc_ACVR1_ALK1"/>
    <property type="match status" value="1"/>
</dbReference>
<evidence type="ECO:0000256" key="20">
    <source>
        <dbReference type="ARBA" id="ARBA00039914"/>
    </source>
</evidence>
<keyword evidence="6" id="KW-0723">Serine/threonine-protein kinase</keyword>
<gene>
    <name evidence="28" type="ORF">FQN60_001390</name>
</gene>
<dbReference type="PROSITE" id="PS51256">
    <property type="entry name" value="GS"/>
    <property type="match status" value="1"/>
</dbReference>
<evidence type="ECO:0000256" key="22">
    <source>
        <dbReference type="ARBA" id="ARBA00047681"/>
    </source>
</evidence>
<proteinExistence type="inferred from homology"/>
<keyword evidence="12" id="KW-0418">Kinase</keyword>
<dbReference type="GO" id="GO:0005524">
    <property type="term" value="F:ATP binding"/>
    <property type="evidence" value="ECO:0007669"/>
    <property type="project" value="UniProtKB-UniRule"/>
</dbReference>
<organism evidence="28 29">
    <name type="scientific">Etheostoma spectabile</name>
    <name type="common">orangethroat darter</name>
    <dbReference type="NCBI Taxonomy" id="54343"/>
    <lineage>
        <taxon>Eukaryota</taxon>
        <taxon>Metazoa</taxon>
        <taxon>Chordata</taxon>
        <taxon>Craniata</taxon>
        <taxon>Vertebrata</taxon>
        <taxon>Euteleostomi</taxon>
        <taxon>Actinopterygii</taxon>
        <taxon>Neopterygii</taxon>
        <taxon>Teleostei</taxon>
        <taxon>Neoteleostei</taxon>
        <taxon>Acanthomorphata</taxon>
        <taxon>Eupercaria</taxon>
        <taxon>Perciformes</taxon>
        <taxon>Percoidei</taxon>
        <taxon>Percidae</taxon>
        <taxon>Etheostomatinae</taxon>
        <taxon>Etheostoma</taxon>
    </lineage>
</organism>
<evidence type="ECO:0000259" key="27">
    <source>
        <dbReference type="PROSITE" id="PS51256"/>
    </source>
</evidence>
<keyword evidence="16 25" id="KW-0472">Membrane</keyword>
<protein>
    <recommendedName>
        <fullName evidence="20">Activin receptor type-1</fullName>
        <ecNumber evidence="5">2.7.11.30</ecNumber>
    </recommendedName>
    <alternativeName>
        <fullName evidence="21">Activin receptor type I</fullName>
    </alternativeName>
</protein>
<dbReference type="SUPFAM" id="SSF56112">
    <property type="entry name" value="Protein kinase-like (PK-like)"/>
    <property type="match status" value="1"/>
</dbReference>
<evidence type="ECO:0000256" key="7">
    <source>
        <dbReference type="ARBA" id="ARBA00022679"/>
    </source>
</evidence>
<evidence type="ECO:0000256" key="19">
    <source>
        <dbReference type="ARBA" id="ARBA00023211"/>
    </source>
</evidence>
<accession>A0A5J5D6A8</accession>
<dbReference type="EC" id="2.7.11.30" evidence="5"/>
<dbReference type="FunFam" id="3.30.200.20:FF:000064">
    <property type="entry name" value="Receptor protein serine/threonine kinase"/>
    <property type="match status" value="1"/>
</dbReference>
<evidence type="ECO:0000256" key="3">
    <source>
        <dbReference type="ARBA" id="ARBA00004479"/>
    </source>
</evidence>
<evidence type="ECO:0000256" key="1">
    <source>
        <dbReference type="ARBA" id="ARBA00001936"/>
    </source>
</evidence>
<feature type="binding site" evidence="24">
    <location>
        <position position="515"/>
    </location>
    <ligand>
        <name>ATP</name>
        <dbReference type="ChEBI" id="CHEBI:30616"/>
    </ligand>
</feature>
<comment type="similarity">
    <text evidence="4">Belongs to the protein kinase superfamily. TKL Ser/Thr protein kinase family. TGFB receptor subfamily.</text>
</comment>
<evidence type="ECO:0000313" key="29">
    <source>
        <dbReference type="Proteomes" id="UP000327493"/>
    </source>
</evidence>
<keyword evidence="10" id="KW-0732">Signal</keyword>
<dbReference type="PANTHER" id="PTHR23255">
    <property type="entry name" value="TRANSFORMING GROWTH FACTOR-BETA RECEPTOR TYPE I AND II"/>
    <property type="match status" value="1"/>
</dbReference>
<dbReference type="InterPro" id="IPR001245">
    <property type="entry name" value="Ser-Thr/Tyr_kinase_cat_dom"/>
</dbReference>
<keyword evidence="14" id="KW-0460">Magnesium</keyword>
<evidence type="ECO:0000256" key="21">
    <source>
        <dbReference type="ARBA" id="ARBA00041365"/>
    </source>
</evidence>
<evidence type="ECO:0000256" key="14">
    <source>
        <dbReference type="ARBA" id="ARBA00022842"/>
    </source>
</evidence>
<dbReference type="PROSITE" id="PS50011">
    <property type="entry name" value="PROTEIN_KINASE_DOM"/>
    <property type="match status" value="1"/>
</dbReference>
<evidence type="ECO:0000256" key="23">
    <source>
        <dbReference type="ARBA" id="ARBA00048773"/>
    </source>
</evidence>
<dbReference type="InterPro" id="IPR003605">
    <property type="entry name" value="GS_dom"/>
</dbReference>
<dbReference type="Pfam" id="PF07714">
    <property type="entry name" value="PK_Tyr_Ser-Thr"/>
    <property type="match status" value="1"/>
</dbReference>
<keyword evidence="11 24" id="KW-0547">Nucleotide-binding</keyword>
<keyword evidence="13 24" id="KW-0067">ATP-binding</keyword>
<evidence type="ECO:0000256" key="6">
    <source>
        <dbReference type="ARBA" id="ARBA00022527"/>
    </source>
</evidence>
<evidence type="ECO:0000259" key="26">
    <source>
        <dbReference type="PROSITE" id="PS50011"/>
    </source>
</evidence>
<evidence type="ECO:0000256" key="16">
    <source>
        <dbReference type="ARBA" id="ARBA00023136"/>
    </source>
</evidence>
<keyword evidence="7" id="KW-0808">Transferase</keyword>
<sequence length="789" mass="86939">MSSPQRWSLARPDGALQIPQALPRGHSSYSFISTFDEPLGQRAYLTVAAHMSLGPVLSFSDPLSLRCPLALPLLPFYALLPVPCPQCFSTLPRSKGSRKRSTMTVEDMFLLALIVLVLPCSSLEGDISARNSECLCDGASCKNGDRCFGQQCFTSLSILNGTSVFQKGCIVGKEEGSSQCRSPPTPELVVECCYGDLCNMNVTLQSPVKDIEMSAGRPVLRDQECVCEGGVCERDHRCGGQQCFSSLKMIDGVAVQQKGCLRDDKEGRATCAMPPSSAHVVKCCQGHLCNMNVSVQAPGKGSFAEEEVKPLIKEEHQCVCEGSSCVTGSRCMGHQCFSSLTVSAGSQVYQKGCFKVYEQSTLTCKTPPSRDQIVECCHGHLCNMNSTVKLLKADELSSYSVTTLAIVIMAPIIVLIILSAIAILVFRRIHNNQMERLTSRDAEYGTIDGLIASNVGESTLADLLDHSCTSGSGSGLPFLVQRTVARQITLNECVGKGRYGEVWRGQWQGESVAVKIFSSRDEKSWFRETEIYNTVLLRHENILGFIASDMTSRNSSTQLWLITHFHEMGSLYDYLQLSTLDASSCLRMALSISSGLAHLHVEIFGTQGKPAIAHRDLKSKNILVKKNGQCCIADLGLAVMHFQDTNELDVGNNPKVGTKRYMAPEVLDDSIQMDCFESYKRVDIWALGLVLWEIARRTVSNGIVEDYKPPFHDVVPSDPSFEDMKKVVCVDQQRPNIPNRWFSDPTLTSMAKLMKECWYQNPSARLTALRIKKTLTKIDNSLDKIKTDI</sequence>
<comment type="cofactor">
    <cofactor evidence="2">
        <name>Mg(2+)</name>
        <dbReference type="ChEBI" id="CHEBI:18420"/>
    </cofactor>
</comment>
<evidence type="ECO:0000256" key="15">
    <source>
        <dbReference type="ARBA" id="ARBA00022989"/>
    </source>
</evidence>
<evidence type="ECO:0000256" key="9">
    <source>
        <dbReference type="ARBA" id="ARBA00022723"/>
    </source>
</evidence>
<dbReference type="Gene3D" id="2.10.60.10">
    <property type="entry name" value="CD59"/>
    <property type="match status" value="3"/>
</dbReference>
<dbReference type="PANTHER" id="PTHR23255:SF69">
    <property type="entry name" value="ACTIVIN RECEPTOR TYPE-1"/>
    <property type="match status" value="1"/>
</dbReference>
<evidence type="ECO:0000256" key="11">
    <source>
        <dbReference type="ARBA" id="ARBA00022741"/>
    </source>
</evidence>
<comment type="catalytic activity">
    <reaction evidence="22">
        <text>L-seryl-[receptor-protein] + ATP = O-phospho-L-seryl-[receptor-protein] + ADP + H(+)</text>
        <dbReference type="Rhea" id="RHEA:18673"/>
        <dbReference type="Rhea" id="RHEA-COMP:11022"/>
        <dbReference type="Rhea" id="RHEA-COMP:11023"/>
        <dbReference type="ChEBI" id="CHEBI:15378"/>
        <dbReference type="ChEBI" id="CHEBI:29999"/>
        <dbReference type="ChEBI" id="CHEBI:30616"/>
        <dbReference type="ChEBI" id="CHEBI:83421"/>
        <dbReference type="ChEBI" id="CHEBI:456216"/>
        <dbReference type="EC" id="2.7.11.30"/>
    </reaction>
</comment>
<keyword evidence="15 25" id="KW-1133">Transmembrane helix</keyword>
<evidence type="ECO:0000256" key="24">
    <source>
        <dbReference type="PROSITE-ProRule" id="PRU10141"/>
    </source>
</evidence>
<dbReference type="InterPro" id="IPR008271">
    <property type="entry name" value="Ser/Thr_kinase_AS"/>
</dbReference>
<dbReference type="EMBL" id="VOFY01000011">
    <property type="protein sequence ID" value="KAA8588196.1"/>
    <property type="molecule type" value="Genomic_DNA"/>
</dbReference>
<name>A0A5J5D6A8_9PERO</name>
<dbReference type="InterPro" id="IPR017441">
    <property type="entry name" value="Protein_kinase_ATP_BS"/>
</dbReference>
<dbReference type="GO" id="GO:0046872">
    <property type="term" value="F:metal ion binding"/>
    <property type="evidence" value="ECO:0007669"/>
    <property type="project" value="UniProtKB-KW"/>
</dbReference>
<dbReference type="CDD" id="cd23535">
    <property type="entry name" value="TFP_LU_ECD_ALK2"/>
    <property type="match status" value="3"/>
</dbReference>
<dbReference type="SUPFAM" id="SSF57302">
    <property type="entry name" value="Snake toxin-like"/>
    <property type="match status" value="3"/>
</dbReference>
<dbReference type="Gene3D" id="1.10.510.10">
    <property type="entry name" value="Transferase(Phosphotransferase) domain 1"/>
    <property type="match status" value="1"/>
</dbReference>
<evidence type="ECO:0000256" key="18">
    <source>
        <dbReference type="ARBA" id="ARBA00023180"/>
    </source>
</evidence>
<dbReference type="GO" id="GO:0007507">
    <property type="term" value="P:heart development"/>
    <property type="evidence" value="ECO:0007669"/>
    <property type="project" value="TreeGrafter"/>
</dbReference>
<dbReference type="Pfam" id="PF08515">
    <property type="entry name" value="TGF_beta_GS"/>
    <property type="match status" value="1"/>
</dbReference>
<dbReference type="InterPro" id="IPR045860">
    <property type="entry name" value="Snake_toxin-like_sf"/>
</dbReference>
<dbReference type="GO" id="GO:0007179">
    <property type="term" value="P:transforming growth factor beta receptor signaling pathway"/>
    <property type="evidence" value="ECO:0007669"/>
    <property type="project" value="TreeGrafter"/>
</dbReference>
<feature type="transmembrane region" description="Helical" evidence="25">
    <location>
        <begin position="404"/>
        <end position="426"/>
    </location>
</feature>
<dbReference type="InterPro" id="IPR000719">
    <property type="entry name" value="Prot_kinase_dom"/>
</dbReference>
<dbReference type="PROSITE" id="PS00107">
    <property type="entry name" value="PROTEIN_KINASE_ATP"/>
    <property type="match status" value="1"/>
</dbReference>
<dbReference type="InterPro" id="IPR000333">
    <property type="entry name" value="TGFB_receptor"/>
</dbReference>
<comment type="cofactor">
    <cofactor evidence="1">
        <name>Mn(2+)</name>
        <dbReference type="ChEBI" id="CHEBI:29035"/>
    </cofactor>
</comment>
<comment type="subcellular location">
    <subcellularLocation>
        <location evidence="3">Membrane</location>
        <topology evidence="3">Single-pass type I membrane protein</topology>
    </subcellularLocation>
</comment>
<keyword evidence="29" id="KW-1185">Reference proteome</keyword>